<dbReference type="CDD" id="cd03505">
    <property type="entry name" value="Delta9-FADS-like"/>
    <property type="match status" value="1"/>
</dbReference>
<evidence type="ECO:0000313" key="15">
    <source>
        <dbReference type="Proteomes" id="UP000323844"/>
    </source>
</evidence>
<dbReference type="GO" id="GO:0016717">
    <property type="term" value="F:oxidoreductase activity, acting on paired donors, with oxidation of a pair of donors resulting in the reduction of molecular oxygen to two molecules of water"/>
    <property type="evidence" value="ECO:0007669"/>
    <property type="project" value="InterPro"/>
</dbReference>
<evidence type="ECO:0000259" key="13">
    <source>
        <dbReference type="Pfam" id="PF00487"/>
    </source>
</evidence>
<evidence type="ECO:0000256" key="5">
    <source>
        <dbReference type="ARBA" id="ARBA00022832"/>
    </source>
</evidence>
<evidence type="ECO:0000256" key="3">
    <source>
        <dbReference type="ARBA" id="ARBA00022516"/>
    </source>
</evidence>
<evidence type="ECO:0000256" key="4">
    <source>
        <dbReference type="ARBA" id="ARBA00022692"/>
    </source>
</evidence>
<accession>A0A5C0UHI5</accession>
<reference evidence="14 15" key="1">
    <citation type="submission" date="2019-08" db="EMBL/GenBank/DDBJ databases">
        <title>Highly reduced genomes of protist endosymbionts show evolutionary convergence.</title>
        <authorList>
            <person name="George E."/>
            <person name="Husnik F."/>
            <person name="Tashyreva D."/>
            <person name="Prokopchuk G."/>
            <person name="Horak A."/>
            <person name="Kwong W.K."/>
            <person name="Lukes J."/>
            <person name="Keeling P.J."/>
        </authorList>
    </citation>
    <scope>NUCLEOTIDE SEQUENCE [LARGE SCALE GENOMIC DNA]</scope>
    <source>
        <strain evidence="14">1621</strain>
    </source>
</reference>
<comment type="similarity">
    <text evidence="2">Belongs to the fatty acid desaturase type 2 family.</text>
</comment>
<feature type="domain" description="Fatty acid desaturase" evidence="13">
    <location>
        <begin position="50"/>
        <end position="279"/>
    </location>
</feature>
<comment type="subcellular location">
    <subcellularLocation>
        <location evidence="1">Membrane</location>
        <topology evidence="1">Multi-pass membrane protein</topology>
    </subcellularLocation>
</comment>
<dbReference type="EMBL" id="CP043312">
    <property type="protein sequence ID" value="QEK39588.1"/>
    <property type="molecule type" value="Genomic_DNA"/>
</dbReference>
<dbReference type="PRINTS" id="PR00075">
    <property type="entry name" value="FACDDSATRASE"/>
</dbReference>
<evidence type="ECO:0000256" key="10">
    <source>
        <dbReference type="ARBA" id="ARBA00023136"/>
    </source>
</evidence>
<feature type="transmembrane region" description="Helical" evidence="12">
    <location>
        <begin position="168"/>
        <end position="187"/>
    </location>
</feature>
<organism evidence="14 15">
    <name type="scientific">Candidatus Sneabacter namystus</name>
    <dbReference type="NCBI Taxonomy" id="2601646"/>
    <lineage>
        <taxon>Bacteria</taxon>
        <taxon>Pseudomonadati</taxon>
        <taxon>Pseudomonadota</taxon>
        <taxon>Alphaproteobacteria</taxon>
        <taxon>Rickettsiales</taxon>
        <taxon>Rickettsiaceae</taxon>
        <taxon>Rickettsieae</taxon>
        <taxon>Candidatus Sneabacter</taxon>
    </lineage>
</organism>
<keyword evidence="4 12" id="KW-0812">Transmembrane</keyword>
<dbReference type="PANTHER" id="PTHR11351">
    <property type="entry name" value="ACYL-COA DESATURASE"/>
    <property type="match status" value="1"/>
</dbReference>
<dbReference type="Pfam" id="PF00487">
    <property type="entry name" value="FA_desaturase"/>
    <property type="match status" value="1"/>
</dbReference>
<evidence type="ECO:0000313" key="14">
    <source>
        <dbReference type="EMBL" id="QEK39588.1"/>
    </source>
</evidence>
<evidence type="ECO:0000256" key="11">
    <source>
        <dbReference type="ARBA" id="ARBA00023160"/>
    </source>
</evidence>
<evidence type="ECO:0000256" key="6">
    <source>
        <dbReference type="ARBA" id="ARBA00022989"/>
    </source>
</evidence>
<evidence type="ECO:0000256" key="12">
    <source>
        <dbReference type="SAM" id="Phobius"/>
    </source>
</evidence>
<dbReference type="Proteomes" id="UP000323844">
    <property type="component" value="Chromosome"/>
</dbReference>
<dbReference type="GO" id="GO:0016020">
    <property type="term" value="C:membrane"/>
    <property type="evidence" value="ECO:0007669"/>
    <property type="project" value="UniProtKB-SubCell"/>
</dbReference>
<keyword evidence="9" id="KW-0443">Lipid metabolism</keyword>
<evidence type="ECO:0000256" key="7">
    <source>
        <dbReference type="ARBA" id="ARBA00023002"/>
    </source>
</evidence>
<dbReference type="OrthoDB" id="19906at2"/>
<evidence type="ECO:0000256" key="1">
    <source>
        <dbReference type="ARBA" id="ARBA00004141"/>
    </source>
</evidence>
<dbReference type="AlphaFoldDB" id="A0A5C0UHI5"/>
<sequence>MLNIYSRIKAYIKDLYIPAVFILLVYPVLLFFAAFFYIKSFGFGLFECLLAICSYYVINITVGIGLHRLWAHNTYTVNKVVEYILAFFASATLQGPILKWSSDHAKHHAYTDTDKDPHSPSNFGGGVRGFLWSHIGWMLVKDSVNASFDKGVLKRLGRNKIVVFQFKHYLSLAVFTNSVFPAMLGFLSDMSIKGVLAGFIFCGIGRALQQHATFCVNSALHYFGDKTYDDSTAGDMPFMAIFLLGENWHNFHHAFPSDYRNGVKWYHFDVHKWIIWSLCKIGLARNLSRASDVRIFAKRKAIMSSYLENKLKDWKSLQDAVESWKNVASDKARKKVFESYDFYNSRLASLSFKIKNMMESQELSKKVVQEMSHLLDIFEKEFEILRRNVSTICVTDTLI</sequence>
<keyword evidence="10 12" id="KW-0472">Membrane</keyword>
<evidence type="ECO:0000256" key="2">
    <source>
        <dbReference type="ARBA" id="ARBA00008749"/>
    </source>
</evidence>
<keyword evidence="3" id="KW-0444">Lipid biosynthesis</keyword>
<keyword evidence="6 12" id="KW-1133">Transmembrane helix</keyword>
<keyword evidence="8" id="KW-0408">Iron</keyword>
<dbReference type="GO" id="GO:0006633">
    <property type="term" value="P:fatty acid biosynthetic process"/>
    <property type="evidence" value="ECO:0007669"/>
    <property type="project" value="UniProtKB-KW"/>
</dbReference>
<name>A0A5C0UHI5_9RICK</name>
<protein>
    <submittedName>
        <fullName evidence="14">Acyl-CoA desaturase</fullName>
    </submittedName>
</protein>
<keyword evidence="7" id="KW-0560">Oxidoreductase</keyword>
<feature type="transmembrane region" description="Helical" evidence="12">
    <location>
        <begin position="44"/>
        <end position="66"/>
    </location>
</feature>
<feature type="transmembrane region" description="Helical" evidence="12">
    <location>
        <begin position="15"/>
        <end position="38"/>
    </location>
</feature>
<evidence type="ECO:0000256" key="9">
    <source>
        <dbReference type="ARBA" id="ARBA00023098"/>
    </source>
</evidence>
<evidence type="ECO:0000256" key="8">
    <source>
        <dbReference type="ARBA" id="ARBA00023004"/>
    </source>
</evidence>
<proteinExistence type="inferred from homology"/>
<dbReference type="InterPro" id="IPR005804">
    <property type="entry name" value="FA_desaturase_dom"/>
</dbReference>
<keyword evidence="15" id="KW-1185">Reference proteome</keyword>
<dbReference type="PANTHER" id="PTHR11351:SF31">
    <property type="entry name" value="DESATURASE 1, ISOFORM A-RELATED"/>
    <property type="match status" value="1"/>
</dbReference>
<keyword evidence="11" id="KW-0275">Fatty acid biosynthesis</keyword>
<dbReference type="KEGG" id="snay:FZC37_01390"/>
<dbReference type="InterPro" id="IPR015876">
    <property type="entry name" value="Acyl-CoA_DS"/>
</dbReference>
<keyword evidence="5" id="KW-0276">Fatty acid metabolism</keyword>
<gene>
    <name evidence="14" type="ORF">FZC37_01390</name>
</gene>